<dbReference type="PANTHER" id="PTHR48043:SF159">
    <property type="entry name" value="EG:EG0003.4 PROTEIN-RELATED"/>
    <property type="match status" value="1"/>
</dbReference>
<reference evidence="4" key="1">
    <citation type="journal article" date="2023" name="Insect Mol. Biol.">
        <title>Genome sequencing provides insights into the evolution of gene families encoding plant cell wall-degrading enzymes in longhorned beetles.</title>
        <authorList>
            <person name="Shin N.R."/>
            <person name="Okamura Y."/>
            <person name="Kirsch R."/>
            <person name="Pauchet Y."/>
        </authorList>
    </citation>
    <scope>NUCLEOTIDE SEQUENCE</scope>
    <source>
        <strain evidence="4">MMC_N1</strain>
    </source>
</reference>
<dbReference type="PANTHER" id="PTHR48043">
    <property type="entry name" value="EG:EG0003.4 PROTEIN-RELATED"/>
    <property type="match status" value="1"/>
</dbReference>
<name>A0ABQ9JU77_9CUCU</name>
<keyword evidence="3" id="KW-0808">Transferase</keyword>
<dbReference type="CDD" id="cd03784">
    <property type="entry name" value="GT1_Gtf-like"/>
    <property type="match status" value="1"/>
</dbReference>
<organism evidence="4 5">
    <name type="scientific">Molorchus minor</name>
    <dbReference type="NCBI Taxonomy" id="1323400"/>
    <lineage>
        <taxon>Eukaryota</taxon>
        <taxon>Metazoa</taxon>
        <taxon>Ecdysozoa</taxon>
        <taxon>Arthropoda</taxon>
        <taxon>Hexapoda</taxon>
        <taxon>Insecta</taxon>
        <taxon>Pterygota</taxon>
        <taxon>Neoptera</taxon>
        <taxon>Endopterygota</taxon>
        <taxon>Coleoptera</taxon>
        <taxon>Polyphaga</taxon>
        <taxon>Cucujiformia</taxon>
        <taxon>Chrysomeloidea</taxon>
        <taxon>Cerambycidae</taxon>
        <taxon>Lamiinae</taxon>
        <taxon>Monochamini</taxon>
        <taxon>Molorchus</taxon>
    </lineage>
</organism>
<dbReference type="Pfam" id="PF00201">
    <property type="entry name" value="UDPGT"/>
    <property type="match status" value="1"/>
</dbReference>
<accession>A0ABQ9JU77</accession>
<protein>
    <recommendedName>
        <fullName evidence="6">Glucuronosyltransferase</fullName>
    </recommendedName>
</protein>
<evidence type="ECO:0000313" key="5">
    <source>
        <dbReference type="Proteomes" id="UP001162164"/>
    </source>
</evidence>
<dbReference type="SUPFAM" id="SSF53756">
    <property type="entry name" value="UDP-Glycosyltransferase/glycogen phosphorylase"/>
    <property type="match status" value="1"/>
</dbReference>
<evidence type="ECO:0000313" key="4">
    <source>
        <dbReference type="EMBL" id="KAJ8981272.1"/>
    </source>
</evidence>
<dbReference type="InterPro" id="IPR002213">
    <property type="entry name" value="UDP_glucos_trans"/>
</dbReference>
<proteinExistence type="inferred from homology"/>
<evidence type="ECO:0008006" key="6">
    <source>
        <dbReference type="Google" id="ProtNLM"/>
    </source>
</evidence>
<keyword evidence="2" id="KW-0328">Glycosyltransferase</keyword>
<keyword evidence="5" id="KW-1185">Reference proteome</keyword>
<dbReference type="InterPro" id="IPR050271">
    <property type="entry name" value="UDP-glycosyltransferase"/>
</dbReference>
<sequence>MSMLFINVNPLFHHIRPTGPNTIQIGGGTHIKEAQPLPQDLKNFLDNSEEGVIYFSLGTTVKGSLITDQLRSVILETFAELPYKKEHLSEVPKNVKIIKWVPQQDLLRHPKIVLFITQCGLQSMEESIYSGVPMVGMPFFW</sequence>
<evidence type="ECO:0000256" key="3">
    <source>
        <dbReference type="ARBA" id="ARBA00022679"/>
    </source>
</evidence>
<dbReference type="Gene3D" id="3.40.50.2000">
    <property type="entry name" value="Glycogen Phosphorylase B"/>
    <property type="match status" value="1"/>
</dbReference>
<dbReference type="EMBL" id="JAPWTJ010000191">
    <property type="protein sequence ID" value="KAJ8981272.1"/>
    <property type="molecule type" value="Genomic_DNA"/>
</dbReference>
<dbReference type="Proteomes" id="UP001162164">
    <property type="component" value="Unassembled WGS sequence"/>
</dbReference>
<evidence type="ECO:0000256" key="1">
    <source>
        <dbReference type="ARBA" id="ARBA00009995"/>
    </source>
</evidence>
<comment type="similarity">
    <text evidence="1">Belongs to the UDP-glycosyltransferase family.</text>
</comment>
<gene>
    <name evidence="4" type="ORF">NQ317_004008</name>
</gene>
<comment type="caution">
    <text evidence="4">The sequence shown here is derived from an EMBL/GenBank/DDBJ whole genome shotgun (WGS) entry which is preliminary data.</text>
</comment>
<evidence type="ECO:0000256" key="2">
    <source>
        <dbReference type="ARBA" id="ARBA00022676"/>
    </source>
</evidence>